<evidence type="ECO:0000259" key="8">
    <source>
        <dbReference type="Pfam" id="PF01416"/>
    </source>
</evidence>
<evidence type="ECO:0000313" key="9">
    <source>
        <dbReference type="EMBL" id="QCI27144.1"/>
    </source>
</evidence>
<dbReference type="EC" id="5.4.99.12" evidence="4"/>
<dbReference type="RefSeq" id="WP_158349409.1">
    <property type="nucleotide sequence ID" value="NZ_CP032996.1"/>
</dbReference>
<name>A0A4D6YME5_9GAMM</name>
<feature type="domain" description="Pseudouridine synthase I TruA alpha/beta" evidence="8">
    <location>
        <begin position="148"/>
        <end position="249"/>
    </location>
</feature>
<feature type="active site" description="Nucleophile" evidence="4 5">
    <location>
        <position position="56"/>
    </location>
</feature>
<dbReference type="EMBL" id="CP032996">
    <property type="protein sequence ID" value="QCI27144.1"/>
    <property type="molecule type" value="Genomic_DNA"/>
</dbReference>
<dbReference type="GO" id="GO:0003723">
    <property type="term" value="F:RNA binding"/>
    <property type="evidence" value="ECO:0007669"/>
    <property type="project" value="InterPro"/>
</dbReference>
<reference evidence="9 10" key="1">
    <citation type="submission" date="2018-10" db="EMBL/GenBank/DDBJ databases">
        <title>Comparative functional genomics of the obligate endosymbiont Buchnera aphidicola.</title>
        <authorList>
            <person name="Chong R.A."/>
        </authorList>
    </citation>
    <scope>NUCLEOTIDE SEQUENCE [LARGE SCALE GENOMIC DNA]</scope>
    <source>
        <strain evidence="9 10">Tma</strain>
    </source>
</reference>
<dbReference type="InterPro" id="IPR020097">
    <property type="entry name" value="PsdUridine_synth_TruA_a/b_dom"/>
</dbReference>
<dbReference type="Gene3D" id="3.30.70.660">
    <property type="entry name" value="Pseudouridine synthase I, catalytic domain, C-terminal subdomain"/>
    <property type="match status" value="1"/>
</dbReference>
<dbReference type="PANTHER" id="PTHR11142:SF0">
    <property type="entry name" value="TRNA PSEUDOURIDINE SYNTHASE-LIKE 1"/>
    <property type="match status" value="1"/>
</dbReference>
<dbReference type="GO" id="GO:0160147">
    <property type="term" value="F:tRNA pseudouridine(38-40) synthase activity"/>
    <property type="evidence" value="ECO:0007669"/>
    <property type="project" value="UniProtKB-EC"/>
</dbReference>
<feature type="domain" description="Pseudouridine synthase I TruA alpha/beta" evidence="8">
    <location>
        <begin position="12"/>
        <end position="108"/>
    </location>
</feature>
<evidence type="ECO:0000256" key="7">
    <source>
        <dbReference type="RuleBase" id="RU003792"/>
    </source>
</evidence>
<dbReference type="NCBIfam" id="TIGR00071">
    <property type="entry name" value="hisT_truA"/>
    <property type="match status" value="1"/>
</dbReference>
<dbReference type="Proteomes" id="UP000298603">
    <property type="component" value="Chromosome"/>
</dbReference>
<dbReference type="Gene3D" id="3.30.70.580">
    <property type="entry name" value="Pseudouridine synthase I, catalytic domain, N-terminal subdomain"/>
    <property type="match status" value="1"/>
</dbReference>
<feature type="binding site" evidence="4 6">
    <location>
        <position position="114"/>
    </location>
    <ligand>
        <name>substrate</name>
    </ligand>
</feature>
<comment type="caution">
    <text evidence="4">Lacks conserved residue(s) required for the propagation of feature annotation.</text>
</comment>
<dbReference type="OrthoDB" id="9811823at2"/>
<evidence type="ECO:0000256" key="2">
    <source>
        <dbReference type="ARBA" id="ARBA00022694"/>
    </source>
</evidence>
<dbReference type="SUPFAM" id="SSF55120">
    <property type="entry name" value="Pseudouridine synthase"/>
    <property type="match status" value="1"/>
</dbReference>
<dbReference type="InterPro" id="IPR001406">
    <property type="entry name" value="PsdUridine_synth_TruA"/>
</dbReference>
<comment type="catalytic activity">
    <reaction evidence="4 7">
        <text>uridine(38/39/40) in tRNA = pseudouridine(38/39/40) in tRNA</text>
        <dbReference type="Rhea" id="RHEA:22376"/>
        <dbReference type="Rhea" id="RHEA-COMP:10085"/>
        <dbReference type="Rhea" id="RHEA-COMP:10087"/>
        <dbReference type="ChEBI" id="CHEBI:65314"/>
        <dbReference type="ChEBI" id="CHEBI:65315"/>
        <dbReference type="EC" id="5.4.99.12"/>
    </reaction>
</comment>
<dbReference type="CDD" id="cd02570">
    <property type="entry name" value="PseudoU_synth_EcTruA"/>
    <property type="match status" value="1"/>
</dbReference>
<organism evidence="9 10">
    <name type="scientific">Buchnera aphidicola</name>
    <name type="common">Therioaphis trifolii</name>
    <dbReference type="NCBI Taxonomy" id="1241884"/>
    <lineage>
        <taxon>Bacteria</taxon>
        <taxon>Pseudomonadati</taxon>
        <taxon>Pseudomonadota</taxon>
        <taxon>Gammaproteobacteria</taxon>
        <taxon>Enterobacterales</taxon>
        <taxon>Erwiniaceae</taxon>
        <taxon>Buchnera</taxon>
    </lineage>
</organism>
<keyword evidence="2 4" id="KW-0819">tRNA processing</keyword>
<dbReference type="InterPro" id="IPR020095">
    <property type="entry name" value="PsdUridine_synth_TruA_C"/>
</dbReference>
<dbReference type="PANTHER" id="PTHR11142">
    <property type="entry name" value="PSEUDOURIDYLATE SYNTHASE"/>
    <property type="match status" value="1"/>
</dbReference>
<protein>
    <recommendedName>
        <fullName evidence="4">tRNA pseudouridine synthase A</fullName>
        <ecNumber evidence="4">5.4.99.12</ecNumber>
    </recommendedName>
    <alternativeName>
        <fullName evidence="4">tRNA pseudouridine(38-40) synthase</fullName>
    </alternativeName>
    <alternativeName>
        <fullName evidence="4">tRNA pseudouridylate synthase I</fullName>
    </alternativeName>
    <alternativeName>
        <fullName evidence="4">tRNA-uridine isomerase I</fullName>
    </alternativeName>
</protein>
<dbReference type="PIRSF" id="PIRSF001430">
    <property type="entry name" value="tRNA_psdUrid_synth"/>
    <property type="match status" value="1"/>
</dbReference>
<evidence type="ECO:0000256" key="5">
    <source>
        <dbReference type="PIRSR" id="PIRSR001430-1"/>
    </source>
</evidence>
<dbReference type="InterPro" id="IPR020094">
    <property type="entry name" value="TruA/RsuA/RluB/E/F_N"/>
</dbReference>
<sequence>MIKVIKFALGLEYDGSYYHGWQSQKSGFLNVQTEVEKAISIVANHNVSIFCAGRTDSKVHSFGQVIHFETTAIRKNFSWIFGINNYLPKNISVKWIKNVPSIFHARYSAVSRSYRYIIYNSKFRSALFNNRVNYISKKLNIKEMYKASQCIIGEYDFTSFRSNYCQSNSPYRKIININIFKLKKFIFIDIEADSFLQYMVRNIIGCLIDIGKMKKNFKWIIYVLKKKNRSFCSSTANPYGLYLLSIKYPNCFKIPVYNF</sequence>
<comment type="similarity">
    <text evidence="1 4 7">Belongs to the tRNA pseudouridine synthase TruA family.</text>
</comment>
<keyword evidence="10" id="KW-1185">Reference proteome</keyword>
<evidence type="ECO:0000313" key="10">
    <source>
        <dbReference type="Proteomes" id="UP000298603"/>
    </source>
</evidence>
<dbReference type="InterPro" id="IPR020103">
    <property type="entry name" value="PsdUridine_synth_cat_dom_sf"/>
</dbReference>
<dbReference type="HAMAP" id="MF_00171">
    <property type="entry name" value="TruA"/>
    <property type="match status" value="1"/>
</dbReference>
<evidence type="ECO:0000256" key="4">
    <source>
        <dbReference type="HAMAP-Rule" id="MF_00171"/>
    </source>
</evidence>
<evidence type="ECO:0000256" key="1">
    <source>
        <dbReference type="ARBA" id="ARBA00009375"/>
    </source>
</evidence>
<dbReference type="GO" id="GO:0031119">
    <property type="term" value="P:tRNA pseudouridine synthesis"/>
    <property type="evidence" value="ECO:0007669"/>
    <property type="project" value="UniProtKB-UniRule"/>
</dbReference>
<dbReference type="FunFam" id="3.30.70.580:FF:000001">
    <property type="entry name" value="tRNA pseudouridine synthase A"/>
    <property type="match status" value="1"/>
</dbReference>
<evidence type="ECO:0000256" key="3">
    <source>
        <dbReference type="ARBA" id="ARBA00023235"/>
    </source>
</evidence>
<gene>
    <name evidence="4 9" type="primary">truA</name>
    <name evidence="9" type="ORF">D9V81_00725</name>
</gene>
<accession>A0A4D6YME5</accession>
<comment type="subunit">
    <text evidence="4">Homodimer.</text>
</comment>
<dbReference type="Pfam" id="PF01416">
    <property type="entry name" value="PseudoU_synth_1"/>
    <property type="match status" value="2"/>
</dbReference>
<proteinExistence type="inferred from homology"/>
<evidence type="ECO:0000256" key="6">
    <source>
        <dbReference type="PIRSR" id="PIRSR001430-2"/>
    </source>
</evidence>
<keyword evidence="3 4" id="KW-0413">Isomerase</keyword>
<dbReference type="AlphaFoldDB" id="A0A4D6YME5"/>
<comment type="function">
    <text evidence="4">Formation of pseudouridine at positions 38, 39 and 40 in the anticodon stem and loop of transfer RNAs.</text>
</comment>